<gene>
    <name evidence="2" type="ORF">ASPSYDRAFT_33517</name>
</gene>
<dbReference type="Proteomes" id="UP000184356">
    <property type="component" value="Unassembled WGS sequence"/>
</dbReference>
<dbReference type="GeneID" id="63761178"/>
<keyword evidence="3" id="KW-1185">Reference proteome</keyword>
<feature type="domain" description="Prion-inhibition and propagation HeLo" evidence="1">
    <location>
        <begin position="9"/>
        <end position="194"/>
    </location>
</feature>
<evidence type="ECO:0000313" key="2">
    <source>
        <dbReference type="EMBL" id="OJJ56423.1"/>
    </source>
</evidence>
<dbReference type="PANTHER" id="PTHR37542:SF3">
    <property type="entry name" value="PRION-INHIBITION AND PROPAGATION HELO DOMAIN-CONTAINING PROTEIN"/>
    <property type="match status" value="1"/>
</dbReference>
<protein>
    <recommendedName>
        <fullName evidence="1">Prion-inhibition and propagation HeLo domain-containing protein</fullName>
    </recommendedName>
</protein>
<dbReference type="PANTHER" id="PTHR37542">
    <property type="entry name" value="HELO DOMAIN-CONTAINING PROTEIN-RELATED"/>
    <property type="match status" value="1"/>
</dbReference>
<dbReference type="Gene3D" id="1.20.120.1020">
    <property type="entry name" value="Prion-inhibition and propagation, HeLo domain"/>
    <property type="match status" value="1"/>
</dbReference>
<accession>A0A1L9TAU2</accession>
<name>A0A1L9TAU2_9EURO</name>
<dbReference type="InterPro" id="IPR029498">
    <property type="entry name" value="HeLo_dom"/>
</dbReference>
<proteinExistence type="predicted"/>
<dbReference type="VEuPathDB" id="FungiDB:ASPSYDRAFT_33517"/>
<dbReference type="AlphaFoldDB" id="A0A1L9TAU2"/>
<dbReference type="OrthoDB" id="20872at2759"/>
<reference evidence="3" key="1">
    <citation type="journal article" date="2017" name="Genome Biol.">
        <title>Comparative genomics reveals high biological diversity and specific adaptations in the industrially and medically important fungal genus Aspergillus.</title>
        <authorList>
            <person name="de Vries R.P."/>
            <person name="Riley R."/>
            <person name="Wiebenga A."/>
            <person name="Aguilar-Osorio G."/>
            <person name="Amillis S."/>
            <person name="Uchima C.A."/>
            <person name="Anderluh G."/>
            <person name="Asadollahi M."/>
            <person name="Askin M."/>
            <person name="Barry K."/>
            <person name="Battaglia E."/>
            <person name="Bayram O."/>
            <person name="Benocci T."/>
            <person name="Braus-Stromeyer S.A."/>
            <person name="Caldana C."/>
            <person name="Canovas D."/>
            <person name="Cerqueira G.C."/>
            <person name="Chen F."/>
            <person name="Chen W."/>
            <person name="Choi C."/>
            <person name="Clum A."/>
            <person name="Dos Santos R.A."/>
            <person name="Damasio A.R."/>
            <person name="Diallinas G."/>
            <person name="Emri T."/>
            <person name="Fekete E."/>
            <person name="Flipphi M."/>
            <person name="Freyberg S."/>
            <person name="Gallo A."/>
            <person name="Gournas C."/>
            <person name="Habgood R."/>
            <person name="Hainaut M."/>
            <person name="Harispe M.L."/>
            <person name="Henrissat B."/>
            <person name="Hilden K.S."/>
            <person name="Hope R."/>
            <person name="Hossain A."/>
            <person name="Karabika E."/>
            <person name="Karaffa L."/>
            <person name="Karanyi Z."/>
            <person name="Krasevec N."/>
            <person name="Kuo A."/>
            <person name="Kusch H."/>
            <person name="LaButti K."/>
            <person name="Lagendijk E.L."/>
            <person name="Lapidus A."/>
            <person name="Levasseur A."/>
            <person name="Lindquist E."/>
            <person name="Lipzen A."/>
            <person name="Logrieco A.F."/>
            <person name="MacCabe A."/>
            <person name="Maekelae M.R."/>
            <person name="Malavazi I."/>
            <person name="Melin P."/>
            <person name="Meyer V."/>
            <person name="Mielnichuk N."/>
            <person name="Miskei M."/>
            <person name="Molnar A.P."/>
            <person name="Mule G."/>
            <person name="Ngan C.Y."/>
            <person name="Orejas M."/>
            <person name="Orosz E."/>
            <person name="Ouedraogo J.P."/>
            <person name="Overkamp K.M."/>
            <person name="Park H.-S."/>
            <person name="Perrone G."/>
            <person name="Piumi F."/>
            <person name="Punt P.J."/>
            <person name="Ram A.F."/>
            <person name="Ramon A."/>
            <person name="Rauscher S."/>
            <person name="Record E."/>
            <person name="Riano-Pachon D.M."/>
            <person name="Robert V."/>
            <person name="Roehrig J."/>
            <person name="Ruller R."/>
            <person name="Salamov A."/>
            <person name="Salih N.S."/>
            <person name="Samson R.A."/>
            <person name="Sandor E."/>
            <person name="Sanguinetti M."/>
            <person name="Schuetze T."/>
            <person name="Sepcic K."/>
            <person name="Shelest E."/>
            <person name="Sherlock G."/>
            <person name="Sophianopoulou V."/>
            <person name="Squina F.M."/>
            <person name="Sun H."/>
            <person name="Susca A."/>
            <person name="Todd R.B."/>
            <person name="Tsang A."/>
            <person name="Unkles S.E."/>
            <person name="van de Wiele N."/>
            <person name="van Rossen-Uffink D."/>
            <person name="Oliveira J.V."/>
            <person name="Vesth T.C."/>
            <person name="Visser J."/>
            <person name="Yu J.-H."/>
            <person name="Zhou M."/>
            <person name="Andersen M.R."/>
            <person name="Archer D.B."/>
            <person name="Baker S.E."/>
            <person name="Benoit I."/>
            <person name="Brakhage A.A."/>
            <person name="Braus G.H."/>
            <person name="Fischer R."/>
            <person name="Frisvad J.C."/>
            <person name="Goldman G.H."/>
            <person name="Houbraken J."/>
            <person name="Oakley B."/>
            <person name="Pocsi I."/>
            <person name="Scazzocchio C."/>
            <person name="Seiboth B."/>
            <person name="vanKuyk P.A."/>
            <person name="Wortman J."/>
            <person name="Dyer P.S."/>
            <person name="Grigoriev I.V."/>
        </authorList>
    </citation>
    <scope>NUCLEOTIDE SEQUENCE [LARGE SCALE GENOMIC DNA]</scope>
    <source>
        <strain evidence="3">CBS 593.65</strain>
    </source>
</reference>
<dbReference type="EMBL" id="KV878590">
    <property type="protein sequence ID" value="OJJ56423.1"/>
    <property type="molecule type" value="Genomic_DNA"/>
</dbReference>
<dbReference type="InterPro" id="IPR038305">
    <property type="entry name" value="HeLo_sf"/>
</dbReference>
<dbReference type="Pfam" id="PF14479">
    <property type="entry name" value="HeLo"/>
    <property type="match status" value="1"/>
</dbReference>
<evidence type="ECO:0000259" key="1">
    <source>
        <dbReference type="Pfam" id="PF14479"/>
    </source>
</evidence>
<dbReference type="RefSeq" id="XP_040700229.1">
    <property type="nucleotide sequence ID" value="XM_040845105.1"/>
</dbReference>
<organism evidence="2 3">
    <name type="scientific">Aspergillus sydowii CBS 593.65</name>
    <dbReference type="NCBI Taxonomy" id="1036612"/>
    <lineage>
        <taxon>Eukaryota</taxon>
        <taxon>Fungi</taxon>
        <taxon>Dikarya</taxon>
        <taxon>Ascomycota</taxon>
        <taxon>Pezizomycotina</taxon>
        <taxon>Eurotiomycetes</taxon>
        <taxon>Eurotiomycetidae</taxon>
        <taxon>Eurotiales</taxon>
        <taxon>Aspergillaceae</taxon>
        <taxon>Aspergillus</taxon>
        <taxon>Aspergillus subgen. Nidulantes</taxon>
    </lineage>
</organism>
<sequence length="285" mass="32136">MAEPVSLFLASAGITGIFTSCIQCFEYIQLGKSFGEDYERCLLRIDLVQLRLSRWWESLHAPGREPPFLRSEEHLQTMESTMEDILHQFDKARKLSVKYQSPAATTDLAVYDPESDLEPNRWRLHSKLRDLAHRRQKELPLGRKVAWALYDQKKFDQLIGKVADSVNSLVTLFPSEELQTVQQELCRGEVVELESEYGPDLEVLQESSCEVDGLLEETLREAVRTRGGNRYEAVTITDSAMVENGDYVACGVVVTGPGNVYSGIHISGETRVRNGTNYGGRGVFD</sequence>
<dbReference type="STRING" id="1036612.A0A1L9TAU2"/>
<evidence type="ECO:0000313" key="3">
    <source>
        <dbReference type="Proteomes" id="UP000184356"/>
    </source>
</evidence>